<keyword evidence="2" id="KW-1185">Reference proteome</keyword>
<dbReference type="AlphaFoldDB" id="A0A6M8UJW0"/>
<proteinExistence type="predicted"/>
<dbReference type="EMBL" id="CP054212">
    <property type="protein sequence ID" value="QKJ88050.1"/>
    <property type="molecule type" value="Genomic_DNA"/>
</dbReference>
<evidence type="ECO:0000313" key="1">
    <source>
        <dbReference type="EMBL" id="QKJ88050.1"/>
    </source>
</evidence>
<gene>
    <name evidence="1" type="ORF">PMPD1_3118</name>
</gene>
<organism evidence="1 2">
    <name type="scientific">Paramixta manurensis</name>
    <dbReference type="NCBI Taxonomy" id="2740817"/>
    <lineage>
        <taxon>Bacteria</taxon>
        <taxon>Pseudomonadati</taxon>
        <taxon>Pseudomonadota</taxon>
        <taxon>Gammaproteobacteria</taxon>
        <taxon>Enterobacterales</taxon>
        <taxon>Erwiniaceae</taxon>
        <taxon>Paramixta</taxon>
    </lineage>
</organism>
<name>A0A6M8UJW0_9GAMM</name>
<dbReference type="KEGG" id="pmak:PMPD1_3118"/>
<dbReference type="Proteomes" id="UP000505325">
    <property type="component" value="Chromosome"/>
</dbReference>
<accession>A0A6M8UJW0</accession>
<dbReference type="RefSeq" id="WP_173634941.1">
    <property type="nucleotide sequence ID" value="NZ_CP054212.1"/>
</dbReference>
<sequence>MEESEIDKRERELMEILWKKFKALSPELFARFLSQKGVPIVSCPICNHIDMAVPQVSEQVYEGNKATGKWITYVNPSKVSSFGFEPLHSLLHYNYRLICKNCGYENRFSAYPVLTWLENNDKENNAE</sequence>
<evidence type="ECO:0000313" key="2">
    <source>
        <dbReference type="Proteomes" id="UP000505325"/>
    </source>
</evidence>
<protein>
    <submittedName>
        <fullName evidence="1">Uncharacterized protein</fullName>
    </submittedName>
</protein>
<reference evidence="1 2" key="1">
    <citation type="submission" date="2020-06" db="EMBL/GenBank/DDBJ databases">
        <title>Genome sequence of Paramixta manurensis strain PD-1.</title>
        <authorList>
            <person name="Lee C.W."/>
            <person name="Kim J."/>
        </authorList>
    </citation>
    <scope>NUCLEOTIDE SEQUENCE [LARGE SCALE GENOMIC DNA]</scope>
    <source>
        <strain evidence="1 2">PD-1</strain>
    </source>
</reference>